<dbReference type="Proteomes" id="UP000186595">
    <property type="component" value="Unassembled WGS sequence"/>
</dbReference>
<protein>
    <submittedName>
        <fullName evidence="1">AbrB family transcriptional regulator</fullName>
    </submittedName>
</protein>
<dbReference type="RefSeq" id="WP_000934192.1">
    <property type="nucleotide sequence ID" value="NZ_BDLJ01000024.1"/>
</dbReference>
<name>A0AAP7TY77_ECOLX</name>
<organism evidence="1 2">
    <name type="scientific">Escherichia coli</name>
    <dbReference type="NCBI Taxonomy" id="562"/>
    <lineage>
        <taxon>Bacteria</taxon>
        <taxon>Pseudomonadati</taxon>
        <taxon>Pseudomonadota</taxon>
        <taxon>Gammaproteobacteria</taxon>
        <taxon>Enterobacterales</taxon>
        <taxon>Enterobacteriaceae</taxon>
        <taxon>Escherichia</taxon>
    </lineage>
</organism>
<dbReference type="EMBL" id="MPGR01000001">
    <property type="protein sequence ID" value="OKB76180.1"/>
    <property type="molecule type" value="Genomic_DNA"/>
</dbReference>
<comment type="caution">
    <text evidence="1">The sequence shown here is derived from an EMBL/GenBank/DDBJ whole genome shotgun (WGS) entry which is preliminary data.</text>
</comment>
<evidence type="ECO:0000313" key="2">
    <source>
        <dbReference type="Proteomes" id="UP000186595"/>
    </source>
</evidence>
<evidence type="ECO:0000313" key="1">
    <source>
        <dbReference type="EMBL" id="OKB76180.1"/>
    </source>
</evidence>
<proteinExistence type="predicted"/>
<accession>A0AAP7TY77</accession>
<gene>
    <name evidence="1" type="ORF">BMT50_27040</name>
</gene>
<sequence>MLNQKININAKSVVTPAGTIMGEVFMDNKIIAYFVVLPDEAISVIDTEGNVIFITERPEDIALQAAAYFLAKEQEEECNCPVCQLSRQINLMH</sequence>
<dbReference type="AlphaFoldDB" id="A0AAP7TY77"/>
<reference evidence="1 2" key="1">
    <citation type="submission" date="2016-11" db="EMBL/GenBank/DDBJ databases">
        <title>Draft genome sequences of five Shigatoxin-producing Escherichia coli isolates harboring the new recently described Subtilase cytotoxin allelic variant subAB2-3.</title>
        <authorList>
            <person name="Tasara T."/>
            <person name="Fierz L."/>
            <person name="Klumpp J."/>
            <person name="Schmidt H."/>
            <person name="Stephan R."/>
        </authorList>
    </citation>
    <scope>NUCLEOTIDE SEQUENCE [LARGE SCALE GENOMIC DNA]</scope>
    <source>
        <strain evidence="1 2">453</strain>
    </source>
</reference>